<keyword evidence="5" id="KW-0418">Kinase</keyword>
<feature type="region of interest" description="Disordered" evidence="9">
    <location>
        <begin position="438"/>
        <end position="468"/>
    </location>
</feature>
<reference evidence="11 12" key="1">
    <citation type="journal article" date="2018" name="PLoS ONE">
        <title>The draft genome of Kipferlia bialata reveals reductive genome evolution in fornicate parasites.</title>
        <authorList>
            <person name="Tanifuji G."/>
            <person name="Takabayashi S."/>
            <person name="Kume K."/>
            <person name="Takagi M."/>
            <person name="Nakayama T."/>
            <person name="Kamikawa R."/>
            <person name="Inagaki Y."/>
            <person name="Hashimoto T."/>
        </authorList>
    </citation>
    <scope>NUCLEOTIDE SEQUENCE [LARGE SCALE GENOMIC DNA]</scope>
    <source>
        <strain evidence="11">NY0173</strain>
    </source>
</reference>
<feature type="domain" description="Protein kinase" evidence="10">
    <location>
        <begin position="1"/>
        <end position="218"/>
    </location>
</feature>
<sequence length="805" mass="89118">MVWQWRYHDHFINGDAGNYYDHMVIVMEMLEGTDLRHFCAPYRFKDDRLTEREIKERYPHLQKGRSLRGLLVMIEQMLEGLAELHRHRVIHRDIKPANIRVCTVPGTKNMTLSAQEVSPLFRAPETFKSICTDGYGLKIDIWSLGITISRLITDECVLGFPCGHMAIQHRLETEGPRPLTDEETGIPGLADIVNSMLQPDPAERPNCITLLGMLHDVQERVRLNTDGLFLTVPLSLPLPSANRVPETPGYVSELEVKYPKSPASDSYLHSPYNDSDGMLSPLAPSPIGSRSVTSYCRTPSSSRAKRSRAPPNIAHIHGRPCTPEIEQHIRTLVMGGDLEGVPVYSVGATIFVSAVGNAVPEQETHGLVKEIQLTRRAGQYLQKAIAHMHWVNAIVFHECGPIGKRPGEKSHRNNRGAMNKERNFPGVMECVYAGMAESKERRDKKKGKGRRRGGGGRKDRPKPGCRWSSAISDTPVLYYDCLDNAPKVEKIRQLLQPLLGCDNTAVETEGERERETVPELPLEALHPVGDGCLSRDLVLLGGVARPDILSHLDTVWEQGPTTRGVTTDGSILVITQTEETLPDSWECDGGTSAGSSHSLYGGGVPAFTVSYSGYSNPAGHVAALANAIECVPIQCIVLYRTKAKWYMYKDTIARLVDVVYKEVVSGAERERDGMDAVRLLPILLHQNPRFAHQHGTAAHRAKIAELRERIQTVQDTFCGPRERQPRAAATQRVPLPPPRETPPVSLPLPRPTAPPLLSPMNRFQLCISAPTDEVTPPASLPIPPRDVPSPSDGPDTSPRLPQDSH</sequence>
<dbReference type="PROSITE" id="PS50011">
    <property type="entry name" value="PROTEIN_KINASE_DOM"/>
    <property type="match status" value="1"/>
</dbReference>
<feature type="region of interest" description="Disordered" evidence="9">
    <location>
        <begin position="278"/>
        <end position="314"/>
    </location>
</feature>
<comment type="catalytic activity">
    <reaction evidence="7">
        <text>L-threonyl-[protein] + ATP = O-phospho-L-threonyl-[protein] + ADP + H(+)</text>
        <dbReference type="Rhea" id="RHEA:46608"/>
        <dbReference type="Rhea" id="RHEA-COMP:11060"/>
        <dbReference type="Rhea" id="RHEA-COMP:11605"/>
        <dbReference type="ChEBI" id="CHEBI:15378"/>
        <dbReference type="ChEBI" id="CHEBI:30013"/>
        <dbReference type="ChEBI" id="CHEBI:30616"/>
        <dbReference type="ChEBI" id="CHEBI:61977"/>
        <dbReference type="ChEBI" id="CHEBI:456216"/>
        <dbReference type="EC" id="2.7.11.1"/>
    </reaction>
</comment>
<dbReference type="SUPFAM" id="SSF56112">
    <property type="entry name" value="Protein kinase-like (PK-like)"/>
    <property type="match status" value="1"/>
</dbReference>
<dbReference type="GO" id="GO:0005524">
    <property type="term" value="F:ATP binding"/>
    <property type="evidence" value="ECO:0007669"/>
    <property type="project" value="UniProtKB-KW"/>
</dbReference>
<organism evidence="11 12">
    <name type="scientific">Kipferlia bialata</name>
    <dbReference type="NCBI Taxonomy" id="797122"/>
    <lineage>
        <taxon>Eukaryota</taxon>
        <taxon>Metamonada</taxon>
        <taxon>Carpediemonas-like organisms</taxon>
        <taxon>Kipferlia</taxon>
    </lineage>
</organism>
<dbReference type="InterPro" id="IPR011009">
    <property type="entry name" value="Kinase-like_dom_sf"/>
</dbReference>
<protein>
    <recommendedName>
        <fullName evidence="1">non-specific serine/threonine protein kinase</fullName>
        <ecNumber evidence="1">2.7.11.1</ecNumber>
    </recommendedName>
</protein>
<name>A0A9K3GFX2_9EUKA</name>
<dbReference type="PANTHER" id="PTHR43671">
    <property type="entry name" value="SERINE/THREONINE-PROTEIN KINASE NEK"/>
    <property type="match status" value="1"/>
</dbReference>
<keyword evidence="12" id="KW-1185">Reference proteome</keyword>
<dbReference type="Pfam" id="PF00069">
    <property type="entry name" value="Pkinase"/>
    <property type="match status" value="1"/>
</dbReference>
<keyword evidence="6" id="KW-0067">ATP-binding</keyword>
<comment type="catalytic activity">
    <reaction evidence="8">
        <text>L-seryl-[protein] + ATP = O-phospho-L-seryl-[protein] + ADP + H(+)</text>
        <dbReference type="Rhea" id="RHEA:17989"/>
        <dbReference type="Rhea" id="RHEA-COMP:9863"/>
        <dbReference type="Rhea" id="RHEA-COMP:11604"/>
        <dbReference type="ChEBI" id="CHEBI:15378"/>
        <dbReference type="ChEBI" id="CHEBI:29999"/>
        <dbReference type="ChEBI" id="CHEBI:30616"/>
        <dbReference type="ChEBI" id="CHEBI:83421"/>
        <dbReference type="ChEBI" id="CHEBI:456216"/>
        <dbReference type="EC" id="2.7.11.1"/>
    </reaction>
</comment>
<evidence type="ECO:0000256" key="4">
    <source>
        <dbReference type="ARBA" id="ARBA00022741"/>
    </source>
</evidence>
<evidence type="ECO:0000256" key="1">
    <source>
        <dbReference type="ARBA" id="ARBA00012513"/>
    </source>
</evidence>
<dbReference type="OrthoDB" id="25946at2759"/>
<evidence type="ECO:0000256" key="9">
    <source>
        <dbReference type="SAM" id="MobiDB-lite"/>
    </source>
</evidence>
<gene>
    <name evidence="11" type="ORF">KIPB_002064</name>
</gene>
<accession>A0A9K3GFX2</accession>
<dbReference type="AlphaFoldDB" id="A0A9K3GFX2"/>
<comment type="caution">
    <text evidence="11">The sequence shown here is derived from an EMBL/GenBank/DDBJ whole genome shotgun (WGS) entry which is preliminary data.</text>
</comment>
<evidence type="ECO:0000256" key="2">
    <source>
        <dbReference type="ARBA" id="ARBA00022527"/>
    </source>
</evidence>
<evidence type="ECO:0000256" key="8">
    <source>
        <dbReference type="ARBA" id="ARBA00048679"/>
    </source>
</evidence>
<feature type="compositionally biased region" description="Pro residues" evidence="9">
    <location>
        <begin position="734"/>
        <end position="757"/>
    </location>
</feature>
<feature type="region of interest" description="Disordered" evidence="9">
    <location>
        <begin position="715"/>
        <end position="805"/>
    </location>
</feature>
<dbReference type="SMART" id="SM00220">
    <property type="entry name" value="S_TKc"/>
    <property type="match status" value="1"/>
</dbReference>
<evidence type="ECO:0000256" key="5">
    <source>
        <dbReference type="ARBA" id="ARBA00022777"/>
    </source>
</evidence>
<evidence type="ECO:0000256" key="3">
    <source>
        <dbReference type="ARBA" id="ARBA00022679"/>
    </source>
</evidence>
<feature type="compositionally biased region" description="Basic residues" evidence="9">
    <location>
        <begin position="442"/>
        <end position="455"/>
    </location>
</feature>
<dbReference type="PANTHER" id="PTHR43671:SF98">
    <property type="entry name" value="SERINE_THREONINE-PROTEIN KINASE NEK11"/>
    <property type="match status" value="1"/>
</dbReference>
<dbReference type="GO" id="GO:0004674">
    <property type="term" value="F:protein serine/threonine kinase activity"/>
    <property type="evidence" value="ECO:0007669"/>
    <property type="project" value="UniProtKB-KW"/>
</dbReference>
<dbReference type="EC" id="2.7.11.1" evidence="1"/>
<proteinExistence type="predicted"/>
<dbReference type="Gene3D" id="1.10.510.10">
    <property type="entry name" value="Transferase(Phosphotransferase) domain 1"/>
    <property type="match status" value="1"/>
</dbReference>
<evidence type="ECO:0000256" key="6">
    <source>
        <dbReference type="ARBA" id="ARBA00022840"/>
    </source>
</evidence>
<evidence type="ECO:0000313" key="12">
    <source>
        <dbReference type="Proteomes" id="UP000265618"/>
    </source>
</evidence>
<evidence type="ECO:0000256" key="7">
    <source>
        <dbReference type="ARBA" id="ARBA00047899"/>
    </source>
</evidence>
<keyword evidence="3" id="KW-0808">Transferase</keyword>
<dbReference type="EMBL" id="BDIP01000319">
    <property type="protein sequence ID" value="GIQ81150.1"/>
    <property type="molecule type" value="Genomic_DNA"/>
</dbReference>
<keyword evidence="2" id="KW-0723">Serine/threonine-protein kinase</keyword>
<dbReference type="InterPro" id="IPR000719">
    <property type="entry name" value="Prot_kinase_dom"/>
</dbReference>
<dbReference type="Proteomes" id="UP000265618">
    <property type="component" value="Unassembled WGS sequence"/>
</dbReference>
<keyword evidence="4" id="KW-0547">Nucleotide-binding</keyword>
<evidence type="ECO:0000313" key="11">
    <source>
        <dbReference type="EMBL" id="GIQ81150.1"/>
    </source>
</evidence>
<feature type="compositionally biased region" description="Pro residues" evidence="9">
    <location>
        <begin position="778"/>
        <end position="787"/>
    </location>
</feature>
<evidence type="ECO:0000259" key="10">
    <source>
        <dbReference type="PROSITE" id="PS50011"/>
    </source>
</evidence>
<dbReference type="InterPro" id="IPR050660">
    <property type="entry name" value="NEK_Ser/Thr_kinase"/>
</dbReference>